<organism evidence="2 3">
    <name type="scientific">Ascodesmis nigricans</name>
    <dbReference type="NCBI Taxonomy" id="341454"/>
    <lineage>
        <taxon>Eukaryota</taxon>
        <taxon>Fungi</taxon>
        <taxon>Dikarya</taxon>
        <taxon>Ascomycota</taxon>
        <taxon>Pezizomycotina</taxon>
        <taxon>Pezizomycetes</taxon>
        <taxon>Pezizales</taxon>
        <taxon>Ascodesmidaceae</taxon>
        <taxon>Ascodesmis</taxon>
    </lineage>
</organism>
<sequence length="99" mass="10834">MGLEGRRNAILNTVSQENRSGTFESPRTSLSPAPSSGELFQRAHSPPSISNSQLITHEPRASARTSSSSPGRLCTATYTGSLNAIYAPRLRQHRRLYHV</sequence>
<reference evidence="2 3" key="1">
    <citation type="submission" date="2019-04" db="EMBL/GenBank/DDBJ databases">
        <title>Comparative genomics and transcriptomics to analyze fruiting body development in filamentous ascomycetes.</title>
        <authorList>
            <consortium name="DOE Joint Genome Institute"/>
            <person name="Lutkenhaus R."/>
            <person name="Traeger S."/>
            <person name="Breuer J."/>
            <person name="Kuo A."/>
            <person name="Lipzen A."/>
            <person name="Pangilinan J."/>
            <person name="Dilworth D."/>
            <person name="Sandor L."/>
            <person name="Poggeler S."/>
            <person name="Barry K."/>
            <person name="Grigoriev I.V."/>
            <person name="Nowrousian M."/>
        </authorList>
    </citation>
    <scope>NUCLEOTIDE SEQUENCE [LARGE SCALE GENOMIC DNA]</scope>
    <source>
        <strain evidence="2 3">CBS 389.68</strain>
    </source>
</reference>
<evidence type="ECO:0000313" key="2">
    <source>
        <dbReference type="EMBL" id="TGZ77545.1"/>
    </source>
</evidence>
<evidence type="ECO:0000313" key="3">
    <source>
        <dbReference type="Proteomes" id="UP000298138"/>
    </source>
</evidence>
<dbReference type="InParanoid" id="A0A4S2ML06"/>
<dbReference type="EMBL" id="ML220152">
    <property type="protein sequence ID" value="TGZ77545.1"/>
    <property type="molecule type" value="Genomic_DNA"/>
</dbReference>
<evidence type="ECO:0000256" key="1">
    <source>
        <dbReference type="SAM" id="MobiDB-lite"/>
    </source>
</evidence>
<protein>
    <submittedName>
        <fullName evidence="2">Uncharacterized protein</fullName>
    </submittedName>
</protein>
<dbReference type="AlphaFoldDB" id="A0A4S2ML06"/>
<feature type="region of interest" description="Disordered" evidence="1">
    <location>
        <begin position="1"/>
        <end position="73"/>
    </location>
</feature>
<dbReference type="Proteomes" id="UP000298138">
    <property type="component" value="Unassembled WGS sequence"/>
</dbReference>
<name>A0A4S2ML06_9PEZI</name>
<keyword evidence="3" id="KW-1185">Reference proteome</keyword>
<gene>
    <name evidence="2" type="ORF">EX30DRAFT_344056</name>
</gene>
<proteinExistence type="predicted"/>
<accession>A0A4S2ML06</accession>
<feature type="compositionally biased region" description="Polar residues" evidence="1">
    <location>
        <begin position="10"/>
        <end position="34"/>
    </location>
</feature>